<dbReference type="Proteomes" id="UP000284824">
    <property type="component" value="Unassembled WGS sequence"/>
</dbReference>
<evidence type="ECO:0000313" key="2">
    <source>
        <dbReference type="EMBL" id="RVX46045.1"/>
    </source>
</evidence>
<keyword evidence="1" id="KW-0812">Transmembrane</keyword>
<evidence type="ECO:0000256" key="1">
    <source>
        <dbReference type="SAM" id="Phobius"/>
    </source>
</evidence>
<reference evidence="2 3" key="1">
    <citation type="submission" date="2019-01" db="EMBL/GenBank/DDBJ databases">
        <title>Sequencing the genomes of 1000 actinobacteria strains.</title>
        <authorList>
            <person name="Klenk H.-P."/>
        </authorList>
    </citation>
    <scope>NUCLEOTIDE SEQUENCE [LARGE SCALE GENOMIC DNA]</scope>
    <source>
        <strain evidence="2 3">DSM 43925</strain>
    </source>
</reference>
<proteinExistence type="predicted"/>
<keyword evidence="3" id="KW-1185">Reference proteome</keyword>
<feature type="transmembrane region" description="Helical" evidence="1">
    <location>
        <begin position="7"/>
        <end position="28"/>
    </location>
</feature>
<dbReference type="OrthoDB" id="3539377at2"/>
<protein>
    <submittedName>
        <fullName evidence="2">Uncharacterized protein</fullName>
    </submittedName>
</protein>
<dbReference type="EMBL" id="SAUN01000001">
    <property type="protein sequence ID" value="RVX46045.1"/>
    <property type="molecule type" value="Genomic_DNA"/>
</dbReference>
<evidence type="ECO:0000313" key="3">
    <source>
        <dbReference type="Proteomes" id="UP000284824"/>
    </source>
</evidence>
<dbReference type="AlphaFoldDB" id="A0A438MKE2"/>
<comment type="caution">
    <text evidence="2">The sequence shown here is derived from an EMBL/GenBank/DDBJ whole genome shotgun (WGS) entry which is preliminary data.</text>
</comment>
<keyword evidence="1" id="KW-1133">Transmembrane helix</keyword>
<gene>
    <name evidence="2" type="ORF">EDD27_8887</name>
</gene>
<organism evidence="2 3">
    <name type="scientific">Nonomuraea polychroma</name>
    <dbReference type="NCBI Taxonomy" id="46176"/>
    <lineage>
        <taxon>Bacteria</taxon>
        <taxon>Bacillati</taxon>
        <taxon>Actinomycetota</taxon>
        <taxon>Actinomycetes</taxon>
        <taxon>Streptosporangiales</taxon>
        <taxon>Streptosporangiaceae</taxon>
        <taxon>Nonomuraea</taxon>
    </lineage>
</organism>
<dbReference type="RefSeq" id="WP_127937905.1">
    <property type="nucleotide sequence ID" value="NZ_SAUN01000001.1"/>
</dbReference>
<sequence length="131" mass="14097">MRILVGCLAAVVIVPLAGLLLLFLWPIWEGNGRLDEFHARVTAYPLPPKAQLRDSDTAISRAPTNGNYCEWLVRLTLQTDLSPAAVQHYYGKAAIVGVNDAAQVAARPGASGSVVVELSDLAENPMDIRCT</sequence>
<keyword evidence="1" id="KW-0472">Membrane</keyword>
<accession>A0A438MKE2</accession>
<name>A0A438MKE2_9ACTN</name>